<reference evidence="2 3" key="1">
    <citation type="submission" date="2024-10" db="EMBL/GenBank/DDBJ databases">
        <authorList>
            <person name="Kim D."/>
        </authorList>
    </citation>
    <scope>NUCLEOTIDE SEQUENCE [LARGE SCALE GENOMIC DNA]</scope>
    <source>
        <strain evidence="2">BH-2024</strain>
    </source>
</reference>
<feature type="region of interest" description="Disordered" evidence="1">
    <location>
        <begin position="103"/>
        <end position="130"/>
    </location>
</feature>
<organism evidence="2 3">
    <name type="scientific">Heterodera trifolii</name>
    <dbReference type="NCBI Taxonomy" id="157864"/>
    <lineage>
        <taxon>Eukaryota</taxon>
        <taxon>Metazoa</taxon>
        <taxon>Ecdysozoa</taxon>
        <taxon>Nematoda</taxon>
        <taxon>Chromadorea</taxon>
        <taxon>Rhabditida</taxon>
        <taxon>Tylenchina</taxon>
        <taxon>Tylenchomorpha</taxon>
        <taxon>Tylenchoidea</taxon>
        <taxon>Heteroderidae</taxon>
        <taxon>Heteroderinae</taxon>
        <taxon>Heterodera</taxon>
    </lineage>
</organism>
<name>A0ABD2K524_9BILA</name>
<sequence length="130" mass="14808">MKLTDAILCSTTTIRPIIGHTLTIASTASPVLTIIGPMRWLIRSITPREWYGNDFNHSEMTETDKAAKFEKEKGSSKEGKKQNSSQRRILKCENLNVLKKINRDNAFGGETGREREKEKGAREFNRVRDI</sequence>
<feature type="compositionally biased region" description="Basic and acidic residues" evidence="1">
    <location>
        <begin position="62"/>
        <end position="81"/>
    </location>
</feature>
<accession>A0ABD2K524</accession>
<evidence type="ECO:0000313" key="3">
    <source>
        <dbReference type="Proteomes" id="UP001620626"/>
    </source>
</evidence>
<protein>
    <submittedName>
        <fullName evidence="2">Uncharacterized protein</fullName>
    </submittedName>
</protein>
<feature type="region of interest" description="Disordered" evidence="1">
    <location>
        <begin position="62"/>
        <end position="88"/>
    </location>
</feature>
<dbReference type="Proteomes" id="UP001620626">
    <property type="component" value="Unassembled WGS sequence"/>
</dbReference>
<dbReference type="EMBL" id="JBICBT010000830">
    <property type="protein sequence ID" value="KAL3097982.1"/>
    <property type="molecule type" value="Genomic_DNA"/>
</dbReference>
<gene>
    <name evidence="2" type="ORF">niasHT_027527</name>
</gene>
<proteinExistence type="predicted"/>
<evidence type="ECO:0000313" key="2">
    <source>
        <dbReference type="EMBL" id="KAL3097982.1"/>
    </source>
</evidence>
<feature type="compositionally biased region" description="Basic and acidic residues" evidence="1">
    <location>
        <begin position="111"/>
        <end position="130"/>
    </location>
</feature>
<keyword evidence="3" id="KW-1185">Reference proteome</keyword>
<comment type="caution">
    <text evidence="2">The sequence shown here is derived from an EMBL/GenBank/DDBJ whole genome shotgun (WGS) entry which is preliminary data.</text>
</comment>
<dbReference type="AlphaFoldDB" id="A0ABD2K524"/>
<evidence type="ECO:0000256" key="1">
    <source>
        <dbReference type="SAM" id="MobiDB-lite"/>
    </source>
</evidence>